<evidence type="ECO:0000313" key="2">
    <source>
        <dbReference type="Proteomes" id="UP000325313"/>
    </source>
</evidence>
<protein>
    <submittedName>
        <fullName evidence="1">Uncharacterized protein</fullName>
    </submittedName>
</protein>
<proteinExistence type="predicted"/>
<evidence type="ECO:0000313" key="1">
    <source>
        <dbReference type="EMBL" id="KAA1136071.1"/>
    </source>
</evidence>
<gene>
    <name evidence="1" type="ORF">PGTUg99_026297</name>
</gene>
<organism evidence="1 2">
    <name type="scientific">Puccinia graminis f. sp. tritici</name>
    <dbReference type="NCBI Taxonomy" id="56615"/>
    <lineage>
        <taxon>Eukaryota</taxon>
        <taxon>Fungi</taxon>
        <taxon>Dikarya</taxon>
        <taxon>Basidiomycota</taxon>
        <taxon>Pucciniomycotina</taxon>
        <taxon>Pucciniomycetes</taxon>
        <taxon>Pucciniales</taxon>
        <taxon>Pucciniaceae</taxon>
        <taxon>Puccinia</taxon>
    </lineage>
</organism>
<dbReference type="EMBL" id="VDEP01000036">
    <property type="protein sequence ID" value="KAA1136071.1"/>
    <property type="molecule type" value="Genomic_DNA"/>
</dbReference>
<dbReference type="Proteomes" id="UP000325313">
    <property type="component" value="Unassembled WGS sequence"/>
</dbReference>
<sequence>MIKPSGHKSNPRWLSAKRELGLCPDALARPYIVFKEFFLSVLVRKELESIGDPKRADRSADLLDAPSLTIVLLWCIKPRWAQSQVPLGRAPRGPANLSKARVPAAAWGTVAARRTERSTGC</sequence>
<accession>A0A5B0SD50</accession>
<dbReference type="AlphaFoldDB" id="A0A5B0SD50"/>
<name>A0A5B0SD50_PUCGR</name>
<reference evidence="1 2" key="1">
    <citation type="submission" date="2019-05" db="EMBL/GenBank/DDBJ databases">
        <title>Emergence of the Ug99 lineage of the wheat stem rust pathogen through somatic hybridization.</title>
        <authorList>
            <person name="Li F."/>
            <person name="Upadhyaya N.M."/>
            <person name="Sperschneider J."/>
            <person name="Matny O."/>
            <person name="Nguyen-Phuc H."/>
            <person name="Mago R."/>
            <person name="Raley C."/>
            <person name="Miller M.E."/>
            <person name="Silverstein K.A.T."/>
            <person name="Henningsen E."/>
            <person name="Hirsch C.D."/>
            <person name="Visser B."/>
            <person name="Pretorius Z.A."/>
            <person name="Steffenson B.J."/>
            <person name="Schwessinger B."/>
            <person name="Dodds P.N."/>
            <person name="Figueroa M."/>
        </authorList>
    </citation>
    <scope>NUCLEOTIDE SEQUENCE [LARGE SCALE GENOMIC DNA]</scope>
    <source>
        <strain evidence="1 2">Ug99</strain>
    </source>
</reference>
<comment type="caution">
    <text evidence="1">The sequence shown here is derived from an EMBL/GenBank/DDBJ whole genome shotgun (WGS) entry which is preliminary data.</text>
</comment>